<dbReference type="AlphaFoldDB" id="A0A4D6NL85"/>
<organism evidence="1 2">
    <name type="scientific">Vigna unguiculata</name>
    <name type="common">Cowpea</name>
    <dbReference type="NCBI Taxonomy" id="3917"/>
    <lineage>
        <taxon>Eukaryota</taxon>
        <taxon>Viridiplantae</taxon>
        <taxon>Streptophyta</taxon>
        <taxon>Embryophyta</taxon>
        <taxon>Tracheophyta</taxon>
        <taxon>Spermatophyta</taxon>
        <taxon>Magnoliopsida</taxon>
        <taxon>eudicotyledons</taxon>
        <taxon>Gunneridae</taxon>
        <taxon>Pentapetalae</taxon>
        <taxon>rosids</taxon>
        <taxon>fabids</taxon>
        <taxon>Fabales</taxon>
        <taxon>Fabaceae</taxon>
        <taxon>Papilionoideae</taxon>
        <taxon>50 kb inversion clade</taxon>
        <taxon>NPAAA clade</taxon>
        <taxon>indigoferoid/millettioid clade</taxon>
        <taxon>Phaseoleae</taxon>
        <taxon>Vigna</taxon>
    </lineage>
</organism>
<reference evidence="1 2" key="1">
    <citation type="submission" date="2019-04" db="EMBL/GenBank/DDBJ databases">
        <title>An improved genome assembly and genetic linkage map for asparagus bean, Vigna unguiculata ssp. sesquipedialis.</title>
        <authorList>
            <person name="Xia Q."/>
            <person name="Zhang R."/>
            <person name="Dong Y."/>
        </authorList>
    </citation>
    <scope>NUCLEOTIDE SEQUENCE [LARGE SCALE GENOMIC DNA]</scope>
    <source>
        <tissue evidence="1">Leaf</tissue>
    </source>
</reference>
<accession>A0A4D6NL85</accession>
<gene>
    <name evidence="1" type="ORF">DEO72_LG11g417</name>
</gene>
<sequence>MPYEGRSLQRRKDTKEQTYVRRNFELKLELNPKTEMETYLEGGELRVEIAGGSVEVTLPEFVPDAKKGFRWRVIKGTV</sequence>
<dbReference type="EMBL" id="CP039355">
    <property type="protein sequence ID" value="QCE13424.1"/>
    <property type="molecule type" value="Genomic_DNA"/>
</dbReference>
<proteinExistence type="predicted"/>
<keyword evidence="2" id="KW-1185">Reference proteome</keyword>
<protein>
    <submittedName>
        <fullName evidence="1">Uncharacterized protein</fullName>
    </submittedName>
</protein>
<dbReference type="Proteomes" id="UP000501690">
    <property type="component" value="Linkage Group LG11"/>
</dbReference>
<evidence type="ECO:0000313" key="1">
    <source>
        <dbReference type="EMBL" id="QCE13424.1"/>
    </source>
</evidence>
<name>A0A4D6NL85_VIGUN</name>
<evidence type="ECO:0000313" key="2">
    <source>
        <dbReference type="Proteomes" id="UP000501690"/>
    </source>
</evidence>